<feature type="domain" description="RNB" evidence="1">
    <location>
        <begin position="561"/>
        <end position="656"/>
    </location>
</feature>
<dbReference type="Gene3D" id="3.40.50.1010">
    <property type="entry name" value="5'-nuclease"/>
    <property type="match status" value="1"/>
</dbReference>
<dbReference type="GO" id="GO:0003723">
    <property type="term" value="F:RNA binding"/>
    <property type="evidence" value="ECO:0007669"/>
    <property type="project" value="InterPro"/>
</dbReference>
<dbReference type="AlphaFoldDB" id="A0A8C9LJ02"/>
<evidence type="ECO:0000259" key="2">
    <source>
        <dbReference type="Pfam" id="PF17849"/>
    </source>
</evidence>
<dbReference type="GO" id="GO:0000176">
    <property type="term" value="C:nuclear exosome (RNase complex)"/>
    <property type="evidence" value="ECO:0007669"/>
    <property type="project" value="TreeGrafter"/>
</dbReference>
<sequence>MYTFKISNRKNDQRVQKCLYKCSNNYKITKVIREIYLRNDISCGIEKCKICDQEKKKKFLDGDKNIFILDIHSIIKYIDFLYDCDFDNILIPITIFEHIKIFNKLLYKKLNELCYETEGDASNCKKRYSVFANKYCKFTYVDDSVEFNLREIQEIIKIVIWYKHHNNNINIIVISENDTLKEYCMKNDTPCYSLFDYVKNMKRDNMKYRNNDSRSSDSNITTVSTIQNNNNGKKKGGCNLFSKDILKLYFEIDISNEKNEKEILEECSNILKYEKNSYNQKQLYEEHLNKQVMIQKLRNKEIVKGVFQIICIHKIATVKISEDEEIFIKNDKNMNRAIHGDIVAVQIIDDIGFEFDEEVDYFEELPDPDENEEETEELVKNVEKESVPVEKNNVNTGLTLYDETMSKQDINETYENSKIKKKLYGKVVAIITRGRKEYGGVIKTYDSNSSNNNSNNISTGDKKLLFFKAFNNKIPYIIIKSTMEEELRNKRVIVIMDKWEIHSKYPLGRCISVLGLCDDIETETKLIYNEYNINTNDFSDKAYMCLPPSNWVIPEVEYKNRKDYRDILTFSIDPPGCEDIDDALSLEIISENTAESNNQSVNVINSGNNNNDLNRHDKIRVGVHIADVTYFVKQNSPLDYEAAQRCTTVYLINQRIE</sequence>
<dbReference type="GO" id="GO:0004519">
    <property type="term" value="F:endonuclease activity"/>
    <property type="evidence" value="ECO:0007669"/>
    <property type="project" value="TreeGrafter"/>
</dbReference>
<dbReference type="Proteomes" id="UP000694416">
    <property type="component" value="Unplaced"/>
</dbReference>
<organism evidence="3 4">
    <name type="scientific">Piliocolobus tephrosceles</name>
    <name type="common">Ugandan red Colobus</name>
    <dbReference type="NCBI Taxonomy" id="591936"/>
    <lineage>
        <taxon>Eukaryota</taxon>
        <taxon>Metazoa</taxon>
        <taxon>Chordata</taxon>
        <taxon>Craniata</taxon>
        <taxon>Vertebrata</taxon>
        <taxon>Euteleostomi</taxon>
        <taxon>Mammalia</taxon>
        <taxon>Eutheria</taxon>
        <taxon>Euarchontoglires</taxon>
        <taxon>Primates</taxon>
        <taxon>Haplorrhini</taxon>
        <taxon>Catarrhini</taxon>
        <taxon>Cercopithecidae</taxon>
        <taxon>Colobinae</taxon>
        <taxon>Piliocolobus</taxon>
    </lineage>
</organism>
<evidence type="ECO:0000259" key="1">
    <source>
        <dbReference type="Pfam" id="PF00773"/>
    </source>
</evidence>
<dbReference type="PANTHER" id="PTHR23355">
    <property type="entry name" value="RIBONUCLEASE"/>
    <property type="match status" value="1"/>
</dbReference>
<feature type="domain" description="CSD2" evidence="2">
    <location>
        <begin position="465"/>
        <end position="532"/>
    </location>
</feature>
<dbReference type="Gene3D" id="2.40.50.700">
    <property type="match status" value="1"/>
</dbReference>
<dbReference type="Gene3D" id="2.40.50.690">
    <property type="match status" value="1"/>
</dbReference>
<dbReference type="GO" id="GO:0000177">
    <property type="term" value="C:cytoplasmic exosome (RNase complex)"/>
    <property type="evidence" value="ECO:0007669"/>
    <property type="project" value="TreeGrafter"/>
</dbReference>
<dbReference type="InterPro" id="IPR012340">
    <property type="entry name" value="NA-bd_OB-fold"/>
</dbReference>
<evidence type="ECO:0000313" key="3">
    <source>
        <dbReference type="Ensembl" id="ENSPTEP00000006066.1"/>
    </source>
</evidence>
<reference evidence="3" key="1">
    <citation type="submission" date="2025-08" db="UniProtKB">
        <authorList>
            <consortium name="Ensembl"/>
        </authorList>
    </citation>
    <scope>IDENTIFICATION</scope>
</reference>
<proteinExistence type="predicted"/>
<dbReference type="PANTHER" id="PTHR23355:SF35">
    <property type="entry name" value="EXOSOME COMPLEX EXONUCLEASE RRP44"/>
    <property type="match status" value="1"/>
</dbReference>
<protein>
    <recommendedName>
        <fullName evidence="5">Exosome complex exonuclease RRP44</fullName>
    </recommendedName>
</protein>
<evidence type="ECO:0008006" key="5">
    <source>
        <dbReference type="Google" id="ProtNLM"/>
    </source>
</evidence>
<dbReference type="InterPro" id="IPR041505">
    <property type="entry name" value="Dis3_CSD2"/>
</dbReference>
<keyword evidence="4" id="KW-1185">Reference proteome</keyword>
<evidence type="ECO:0000313" key="4">
    <source>
        <dbReference type="Proteomes" id="UP000694416"/>
    </source>
</evidence>
<dbReference type="Pfam" id="PF17849">
    <property type="entry name" value="OB_Dis3"/>
    <property type="match status" value="1"/>
</dbReference>
<dbReference type="GO" id="GO:0000175">
    <property type="term" value="F:3'-5'-RNA exonuclease activity"/>
    <property type="evidence" value="ECO:0007669"/>
    <property type="project" value="TreeGrafter"/>
</dbReference>
<name>A0A8C9LJ02_9PRIM</name>
<dbReference type="GO" id="GO:0016075">
    <property type="term" value="P:rRNA catabolic process"/>
    <property type="evidence" value="ECO:0007669"/>
    <property type="project" value="TreeGrafter"/>
</dbReference>
<dbReference type="InterPro" id="IPR050180">
    <property type="entry name" value="RNR_Ribonuclease"/>
</dbReference>
<dbReference type="SUPFAM" id="SSF50249">
    <property type="entry name" value="Nucleic acid-binding proteins"/>
    <property type="match status" value="2"/>
</dbReference>
<accession>A0A8C9LJ02</accession>
<dbReference type="GO" id="GO:0071031">
    <property type="term" value="P:nuclear mRNA surveillance of mRNA 3'-end processing"/>
    <property type="evidence" value="ECO:0007669"/>
    <property type="project" value="TreeGrafter"/>
</dbReference>
<dbReference type="Pfam" id="PF00773">
    <property type="entry name" value="RNB"/>
    <property type="match status" value="1"/>
</dbReference>
<reference evidence="3" key="2">
    <citation type="submission" date="2025-09" db="UniProtKB">
        <authorList>
            <consortium name="Ensembl"/>
        </authorList>
    </citation>
    <scope>IDENTIFICATION</scope>
</reference>
<dbReference type="Ensembl" id="ENSPTET00000009316.1">
    <property type="protein sequence ID" value="ENSPTEP00000006066.1"/>
    <property type="gene ID" value="ENSPTEG00000006985.1"/>
</dbReference>
<dbReference type="InterPro" id="IPR001900">
    <property type="entry name" value="RNase_II/R"/>
</dbReference>